<proteinExistence type="predicted"/>
<name>A0AAE0CWQ7_9ROSI</name>
<dbReference type="Proteomes" id="UP001280121">
    <property type="component" value="Unassembled WGS sequence"/>
</dbReference>
<evidence type="ECO:0000313" key="2">
    <source>
        <dbReference type="Proteomes" id="UP001280121"/>
    </source>
</evidence>
<organism evidence="1 2">
    <name type="scientific">Dipteronia dyeriana</name>
    <dbReference type="NCBI Taxonomy" id="168575"/>
    <lineage>
        <taxon>Eukaryota</taxon>
        <taxon>Viridiplantae</taxon>
        <taxon>Streptophyta</taxon>
        <taxon>Embryophyta</taxon>
        <taxon>Tracheophyta</taxon>
        <taxon>Spermatophyta</taxon>
        <taxon>Magnoliopsida</taxon>
        <taxon>eudicotyledons</taxon>
        <taxon>Gunneridae</taxon>
        <taxon>Pentapetalae</taxon>
        <taxon>rosids</taxon>
        <taxon>malvids</taxon>
        <taxon>Sapindales</taxon>
        <taxon>Sapindaceae</taxon>
        <taxon>Hippocastanoideae</taxon>
        <taxon>Acereae</taxon>
        <taxon>Dipteronia</taxon>
    </lineage>
</organism>
<dbReference type="AlphaFoldDB" id="A0AAE0CWQ7"/>
<gene>
    <name evidence="1" type="ORF">Ddye_004092</name>
</gene>
<comment type="caution">
    <text evidence="1">The sequence shown here is derived from an EMBL/GenBank/DDBJ whole genome shotgun (WGS) entry which is preliminary data.</text>
</comment>
<protein>
    <submittedName>
        <fullName evidence="1">Uncharacterized protein</fullName>
    </submittedName>
</protein>
<evidence type="ECO:0000313" key="1">
    <source>
        <dbReference type="EMBL" id="KAK2665518.1"/>
    </source>
</evidence>
<dbReference type="EMBL" id="JANJYI010000001">
    <property type="protein sequence ID" value="KAK2665518.1"/>
    <property type="molecule type" value="Genomic_DNA"/>
</dbReference>
<accession>A0AAE0CWQ7</accession>
<sequence length="286" mass="32530">MLIKEQLCCVVSILGMRGLGETALAQKLCNCSVVEAFPVPDTGDDQAVLYGSALDRNSIPILEQLLLLWLENWLSQLQILCISWLHNFQQLAMKQETMPRLEIFSTEDCNTLYWIPERLKRPGQGIFGQLPHIWTPPEQKYREINGLVLHKEKRSRVEAGLVRPDLGLCLRAAATITRGFQHCFALTLAFSVHRLQDSVATQNYQLTAFHLPVAYYVDSFNDFLVFQWGLQLSDSAFTAPIDAPSRRHAVGDCHPSGDSSGFAFLSVFFPFKVVWRKLSRYIRKKN</sequence>
<reference evidence="1" key="1">
    <citation type="journal article" date="2023" name="Plant J.">
        <title>Genome sequences and population genomics provide insights into the demographic history, inbreeding, and mutation load of two 'living fossil' tree species of Dipteronia.</title>
        <authorList>
            <person name="Feng Y."/>
            <person name="Comes H.P."/>
            <person name="Chen J."/>
            <person name="Zhu S."/>
            <person name="Lu R."/>
            <person name="Zhang X."/>
            <person name="Li P."/>
            <person name="Qiu J."/>
            <person name="Olsen K.M."/>
            <person name="Qiu Y."/>
        </authorList>
    </citation>
    <scope>NUCLEOTIDE SEQUENCE</scope>
    <source>
        <strain evidence="1">KIB01</strain>
    </source>
</reference>
<keyword evidence="2" id="KW-1185">Reference proteome</keyword>